<dbReference type="Pfam" id="PF02889">
    <property type="entry name" value="Sec63"/>
    <property type="match status" value="1"/>
</dbReference>
<evidence type="ECO:0000256" key="5">
    <source>
        <dbReference type="ARBA" id="ARBA00022840"/>
    </source>
</evidence>
<dbReference type="PANTHER" id="PTHR47835:SF3">
    <property type="entry name" value="HELICASE FOR MEIOSIS 1"/>
    <property type="match status" value="1"/>
</dbReference>
<evidence type="ECO:0000256" key="9">
    <source>
        <dbReference type="ARBA" id="ARBA00034808"/>
    </source>
</evidence>
<reference evidence="13" key="1">
    <citation type="submission" date="2023-01" db="EMBL/GenBank/DDBJ databases">
        <title>Genome assembly of the deep-sea coral Lophelia pertusa.</title>
        <authorList>
            <person name="Herrera S."/>
            <person name="Cordes E."/>
        </authorList>
    </citation>
    <scope>NUCLEOTIDE SEQUENCE</scope>
    <source>
        <strain evidence="13">USNM1676648</strain>
        <tissue evidence="13">Polyp</tissue>
    </source>
</reference>
<accession>A0A9W9ZCX0</accession>
<dbReference type="Gene3D" id="3.40.50.300">
    <property type="entry name" value="P-loop containing nucleotide triphosphate hydrolases"/>
    <property type="match status" value="1"/>
</dbReference>
<dbReference type="InterPro" id="IPR001650">
    <property type="entry name" value="Helicase_C-like"/>
</dbReference>
<dbReference type="GO" id="GO:0016787">
    <property type="term" value="F:hydrolase activity"/>
    <property type="evidence" value="ECO:0007669"/>
    <property type="project" value="UniProtKB-KW"/>
</dbReference>
<dbReference type="OrthoDB" id="5984492at2759"/>
<dbReference type="InterPro" id="IPR004179">
    <property type="entry name" value="Sec63-dom"/>
</dbReference>
<dbReference type="AlphaFoldDB" id="A0A9W9ZCX0"/>
<keyword evidence="2" id="KW-0547">Nucleotide-binding</keyword>
<dbReference type="GO" id="GO:0007131">
    <property type="term" value="P:reciprocal meiotic recombination"/>
    <property type="evidence" value="ECO:0007669"/>
    <property type="project" value="UniProtKB-ARBA"/>
</dbReference>
<keyword evidence="5" id="KW-0067">ATP-binding</keyword>
<comment type="catalytic activity">
    <reaction evidence="8">
        <text>Couples ATP hydrolysis with the unwinding of duplex DNA by translocating in the 3'-5' direction.</text>
        <dbReference type="EC" id="5.6.2.4"/>
    </reaction>
</comment>
<evidence type="ECO:0000256" key="7">
    <source>
        <dbReference type="ARBA" id="ARBA00023254"/>
    </source>
</evidence>
<feature type="compositionally biased region" description="Polar residues" evidence="11">
    <location>
        <begin position="640"/>
        <end position="650"/>
    </location>
</feature>
<gene>
    <name evidence="13" type="primary">HFM1_1</name>
    <name evidence="13" type="ORF">OS493_016603</name>
</gene>
<comment type="catalytic activity">
    <reaction evidence="10">
        <text>ATP + H2O = ADP + phosphate + H(+)</text>
        <dbReference type="Rhea" id="RHEA:13065"/>
        <dbReference type="ChEBI" id="CHEBI:15377"/>
        <dbReference type="ChEBI" id="CHEBI:15378"/>
        <dbReference type="ChEBI" id="CHEBI:30616"/>
        <dbReference type="ChEBI" id="CHEBI:43474"/>
        <dbReference type="ChEBI" id="CHEBI:456216"/>
        <dbReference type="EC" id="5.6.2.4"/>
    </reaction>
</comment>
<dbReference type="Proteomes" id="UP001163046">
    <property type="component" value="Unassembled WGS sequence"/>
</dbReference>
<comment type="similarity">
    <text evidence="1">Belongs to the helicase family. SKI2 subfamily.</text>
</comment>
<keyword evidence="6" id="KW-0413">Isomerase</keyword>
<dbReference type="FunFam" id="1.10.10.10:FF:000012">
    <property type="entry name" value="U5 small nuclear ribonucleoprotein helicase"/>
    <property type="match status" value="1"/>
</dbReference>
<dbReference type="Gene3D" id="1.10.10.10">
    <property type="entry name" value="Winged helix-like DNA-binding domain superfamily/Winged helix DNA-binding domain"/>
    <property type="match status" value="1"/>
</dbReference>
<feature type="domain" description="Helicase C-terminal" evidence="12">
    <location>
        <begin position="38"/>
        <end position="239"/>
    </location>
</feature>
<feature type="compositionally biased region" description="Polar residues" evidence="11">
    <location>
        <begin position="897"/>
        <end position="908"/>
    </location>
</feature>
<keyword evidence="3 13" id="KW-0378">Hydrolase</keyword>
<evidence type="ECO:0000259" key="12">
    <source>
        <dbReference type="PROSITE" id="PS51194"/>
    </source>
</evidence>
<dbReference type="InterPro" id="IPR036390">
    <property type="entry name" value="WH_DNA-bd_sf"/>
</dbReference>
<organism evidence="13 14">
    <name type="scientific">Desmophyllum pertusum</name>
    <dbReference type="NCBI Taxonomy" id="174260"/>
    <lineage>
        <taxon>Eukaryota</taxon>
        <taxon>Metazoa</taxon>
        <taxon>Cnidaria</taxon>
        <taxon>Anthozoa</taxon>
        <taxon>Hexacorallia</taxon>
        <taxon>Scleractinia</taxon>
        <taxon>Caryophylliina</taxon>
        <taxon>Caryophylliidae</taxon>
        <taxon>Desmophyllum</taxon>
    </lineage>
</organism>
<dbReference type="SMART" id="SM00973">
    <property type="entry name" value="Sec63"/>
    <property type="match status" value="1"/>
</dbReference>
<keyword evidence="4 13" id="KW-0347">Helicase</keyword>
<dbReference type="FunFam" id="3.40.50.300:FF:001076">
    <property type="entry name" value="ATP-dependent DNA helicase MER3"/>
    <property type="match status" value="1"/>
</dbReference>
<evidence type="ECO:0000256" key="6">
    <source>
        <dbReference type="ARBA" id="ARBA00023235"/>
    </source>
</evidence>
<dbReference type="EMBL" id="MU826358">
    <property type="protein sequence ID" value="KAJ7379367.1"/>
    <property type="molecule type" value="Genomic_DNA"/>
</dbReference>
<dbReference type="GO" id="GO:0005524">
    <property type="term" value="F:ATP binding"/>
    <property type="evidence" value="ECO:0007669"/>
    <property type="project" value="UniProtKB-KW"/>
</dbReference>
<dbReference type="PANTHER" id="PTHR47835">
    <property type="entry name" value="HFM1, ATP DEPENDENT DNA HELICASE HOMOLOG"/>
    <property type="match status" value="1"/>
</dbReference>
<dbReference type="SUPFAM" id="SSF158702">
    <property type="entry name" value="Sec63 N-terminal domain-like"/>
    <property type="match status" value="1"/>
</dbReference>
<evidence type="ECO:0000256" key="8">
    <source>
        <dbReference type="ARBA" id="ARBA00034617"/>
    </source>
</evidence>
<dbReference type="SMART" id="SM00490">
    <property type="entry name" value="HELICc"/>
    <property type="match status" value="1"/>
</dbReference>
<keyword evidence="14" id="KW-1185">Reference proteome</keyword>
<dbReference type="EC" id="5.6.2.4" evidence="9"/>
<protein>
    <recommendedName>
        <fullName evidence="9">DNA 3'-5' helicase</fullName>
        <ecNumber evidence="9">5.6.2.4</ecNumber>
    </recommendedName>
</protein>
<dbReference type="InterPro" id="IPR027417">
    <property type="entry name" value="P-loop_NTPase"/>
</dbReference>
<evidence type="ECO:0000256" key="10">
    <source>
        <dbReference type="ARBA" id="ARBA00048988"/>
    </source>
</evidence>
<keyword evidence="7" id="KW-0469">Meiosis</keyword>
<evidence type="ECO:0000313" key="14">
    <source>
        <dbReference type="Proteomes" id="UP001163046"/>
    </source>
</evidence>
<dbReference type="SUPFAM" id="SSF46785">
    <property type="entry name" value="Winged helix' DNA-binding domain"/>
    <property type="match status" value="1"/>
</dbReference>
<comment type="caution">
    <text evidence="13">The sequence shown here is derived from an EMBL/GenBank/DDBJ whole genome shotgun (WGS) entry which is preliminary data.</text>
</comment>
<feature type="region of interest" description="Disordered" evidence="11">
    <location>
        <begin position="638"/>
        <end position="683"/>
    </location>
</feature>
<dbReference type="InterPro" id="IPR057842">
    <property type="entry name" value="WH_MER3"/>
</dbReference>
<dbReference type="PROSITE" id="PS51194">
    <property type="entry name" value="HELICASE_CTER"/>
    <property type="match status" value="1"/>
</dbReference>
<dbReference type="InterPro" id="IPR036388">
    <property type="entry name" value="WH-like_DNA-bd_sf"/>
</dbReference>
<dbReference type="InterPro" id="IPR052247">
    <property type="entry name" value="Meiotic_Crossover_Helicase"/>
</dbReference>
<feature type="compositionally biased region" description="Basic and acidic residues" evidence="11">
    <location>
        <begin position="664"/>
        <end position="673"/>
    </location>
</feature>
<evidence type="ECO:0000256" key="11">
    <source>
        <dbReference type="SAM" id="MobiDB-lite"/>
    </source>
</evidence>
<dbReference type="Gene3D" id="1.10.3380.10">
    <property type="entry name" value="Sec63 N-terminal domain-like domain"/>
    <property type="match status" value="1"/>
</dbReference>
<evidence type="ECO:0000256" key="1">
    <source>
        <dbReference type="ARBA" id="ARBA00010140"/>
    </source>
</evidence>
<name>A0A9W9ZCX0_9CNID</name>
<dbReference type="SUPFAM" id="SSF52540">
    <property type="entry name" value="P-loop containing nucleoside triphosphate hydrolases"/>
    <property type="match status" value="1"/>
</dbReference>
<dbReference type="FunFam" id="1.10.3380.10:FF:000006">
    <property type="entry name" value="probable ATP-dependent DNA helicase HFM1 isoform X1"/>
    <property type="match status" value="1"/>
</dbReference>
<dbReference type="CDD" id="cd18795">
    <property type="entry name" value="SF2_C_Ski2"/>
    <property type="match status" value="1"/>
</dbReference>
<evidence type="ECO:0000256" key="2">
    <source>
        <dbReference type="ARBA" id="ARBA00022741"/>
    </source>
</evidence>
<dbReference type="GO" id="GO:0043138">
    <property type="term" value="F:3'-5' DNA helicase activity"/>
    <property type="evidence" value="ECO:0007669"/>
    <property type="project" value="UniProtKB-EC"/>
</dbReference>
<evidence type="ECO:0000313" key="13">
    <source>
        <dbReference type="EMBL" id="KAJ7379367.1"/>
    </source>
</evidence>
<feature type="region of interest" description="Disordered" evidence="11">
    <location>
        <begin position="895"/>
        <end position="927"/>
    </location>
</feature>
<evidence type="ECO:0000256" key="3">
    <source>
        <dbReference type="ARBA" id="ARBA00022801"/>
    </source>
</evidence>
<dbReference type="Pfam" id="PF23445">
    <property type="entry name" value="WHD_SNRNP200"/>
    <property type="match status" value="1"/>
</dbReference>
<feature type="region of interest" description="Disordered" evidence="11">
    <location>
        <begin position="844"/>
        <end position="876"/>
    </location>
</feature>
<evidence type="ECO:0000256" key="4">
    <source>
        <dbReference type="ARBA" id="ARBA00022806"/>
    </source>
</evidence>
<proteinExistence type="inferred from homology"/>
<dbReference type="Pfam" id="PF00271">
    <property type="entry name" value="Helicase_C"/>
    <property type="match status" value="1"/>
</dbReference>
<sequence>MDDSHRPVKLRKVVLGFYKGNNFSDFRFDLSLNYKLSGIIQTYSDRKPTLVFCSTRKGVQQAAQMLVKDARFIMNSQHRQRLQRIANSLHDSKLRELVICGIGYHHAGLDPTDRRNIETMFIKGDLPVIFATSTLAVGVNLPAHLVIIKSTAHYVMGVFREYSETQILQMIGRAGRPQFDTSATAVILTTNANKKSYTGLLEGTQKLESSLHHHLIEHLNAEIVLNTITDVSIALEWLKSTFLYIRILKNPTHYGIPEGLEKEGLEQKLQDICLKGLNTLEKSGLIKMDDGFDLKPTEAGRLMARYCIAYDSMKQFLQIKGTESLSDMVDLVSKCKEFSDVKLRMNEKRVLNGLNKDKNKETIRFPINGKIKTTEQKVNCLIQATLGSLTIAEFSLNQDVTKIFRAGQRITRCLTELQMLKNDSLSLQNSVLLSKCIRARLWENSKFVSRQLEKIGPSLSTMMVNAGLTTFKKIEETNPREIELIVNRHPPFGSQIRDAASNLPKFELSVQQTGRHQPNRAEIVISLTMTNYIKRKDAIGSGGRNSHYCLLLIADADNKVVIKQRLGDVVFMREGYWSKRVDVQRAAIQSSELNIHLISQEYVGLDVSTTYTPHYIGGGPYLTMKREPQASIPNNAKRIASNSETTTGSTSKAGVVSKAKKKKPEMEQNEGRNRLPFTSMPNKDAAKKNIEERGNMDMFLKNLHQRTQAIPGTPAKRLKMSAPETGETDFVDLTLDERFGYTRKTPVRHQVDSYRVKSEDDDSVKKRDPDKNCWEEIDWHRKQMEEQQDICEDFTNDDPFADELPCFSVDELWNDDELALILNDDNDTFASSPDPYSWEIQNNSSSQSHYFKPTAPERCQKKPNVKSQEVQMSDEAKLPLSRSSQFITGSKAKVVNSAPSSVGHSQPKGNPRRISHPLPLPPPTPGADDFEMSHTGSATRAYNKHWDAEPLNHYTTARIDQRQTWSSLAHDPVQDVLEKDDWDVLPAFTKPQHRTNISSSNQEIHNPTNLESSVGATSLDPLVMQERICLVKGSVSAIDNDFSTDRCEQSPISSSFFCSKSFKSSEQEQEEQDAFAGIFHGLL</sequence>